<dbReference type="RefSeq" id="WP_264542198.1">
    <property type="nucleotide sequence ID" value="NZ_BAABIP010000017.1"/>
</dbReference>
<dbReference type="Gene3D" id="3.30.420.10">
    <property type="entry name" value="Ribonuclease H-like superfamily/Ribonuclease H"/>
    <property type="match status" value="1"/>
</dbReference>
<gene>
    <name evidence="4" type="ORF">GCM10023230_18980</name>
</gene>
<evidence type="ECO:0000259" key="3">
    <source>
        <dbReference type="PROSITE" id="PS50822"/>
    </source>
</evidence>
<accession>A0ABP8ZXS3</accession>
<evidence type="ECO:0000256" key="2">
    <source>
        <dbReference type="ARBA" id="ARBA00035032"/>
    </source>
</evidence>
<evidence type="ECO:0000313" key="5">
    <source>
        <dbReference type="Proteomes" id="UP001500141"/>
    </source>
</evidence>
<dbReference type="Gene3D" id="3.40.50.2300">
    <property type="match status" value="1"/>
</dbReference>
<dbReference type="InterPro" id="IPR036397">
    <property type="entry name" value="RNaseH_sf"/>
</dbReference>
<dbReference type="SMART" id="SM00950">
    <property type="entry name" value="Piwi"/>
    <property type="match status" value="1"/>
</dbReference>
<evidence type="ECO:0000313" key="4">
    <source>
        <dbReference type="EMBL" id="GAA4769246.1"/>
    </source>
</evidence>
<comment type="similarity">
    <text evidence="1">Belongs to the argonaute family. Long pAgo subfamily.</text>
</comment>
<keyword evidence="5" id="KW-1185">Reference proteome</keyword>
<name>A0ABP8ZXS3_9FLAO</name>
<comment type="caution">
    <text evidence="4">The sequence shown here is derived from an EMBL/GenBank/DDBJ whole genome shotgun (WGS) entry which is preliminary data.</text>
</comment>
<dbReference type="InterPro" id="IPR012337">
    <property type="entry name" value="RNaseH-like_sf"/>
</dbReference>
<protein>
    <recommendedName>
        <fullName evidence="2">Protein argonaute</fullName>
    </recommendedName>
</protein>
<dbReference type="EMBL" id="BAABIP010000017">
    <property type="protein sequence ID" value="GAA4769246.1"/>
    <property type="molecule type" value="Genomic_DNA"/>
</dbReference>
<organism evidence="4 5">
    <name type="scientific">Flavobacterium hankyongi</name>
    <dbReference type="NCBI Taxonomy" id="1176532"/>
    <lineage>
        <taxon>Bacteria</taxon>
        <taxon>Pseudomonadati</taxon>
        <taxon>Bacteroidota</taxon>
        <taxon>Flavobacteriia</taxon>
        <taxon>Flavobacteriales</taxon>
        <taxon>Flavobacteriaceae</taxon>
        <taxon>Flavobacterium</taxon>
    </lineage>
</organism>
<dbReference type="Proteomes" id="UP001500141">
    <property type="component" value="Unassembled WGS sequence"/>
</dbReference>
<dbReference type="PROSITE" id="PS50822">
    <property type="entry name" value="PIWI"/>
    <property type="match status" value="1"/>
</dbReference>
<reference evidence="5" key="1">
    <citation type="journal article" date="2019" name="Int. J. Syst. Evol. Microbiol.">
        <title>The Global Catalogue of Microorganisms (GCM) 10K type strain sequencing project: providing services to taxonomists for standard genome sequencing and annotation.</title>
        <authorList>
            <consortium name="The Broad Institute Genomics Platform"/>
            <consortium name="The Broad Institute Genome Sequencing Center for Infectious Disease"/>
            <person name="Wu L."/>
            <person name="Ma J."/>
        </authorList>
    </citation>
    <scope>NUCLEOTIDE SEQUENCE [LARGE SCALE GENOMIC DNA]</scope>
    <source>
        <strain evidence="5">JCM 18198</strain>
    </source>
</reference>
<feature type="domain" description="Piwi" evidence="3">
    <location>
        <begin position="380"/>
        <end position="676"/>
    </location>
</feature>
<evidence type="ECO:0000256" key="1">
    <source>
        <dbReference type="ARBA" id="ARBA00035012"/>
    </source>
</evidence>
<dbReference type="Pfam" id="PF02171">
    <property type="entry name" value="Piwi"/>
    <property type="match status" value="1"/>
</dbReference>
<sequence>MSQQLYFNLLTFDWPQKPITLYFSLEQIKGSVLVYKSNHPNNITEIFPNLGNEGIEKIYTTFDKNVEGTTPLEIDFNDKNVFFYKDFLNYKLYHYFKSISGVVVTRNFIKEPQVWVINKTEEKKDFWVFNKFSLKIQFSKVSKFPELVIAYDDTSKMSKKSVLEVLEDVPATYIKKIINDKSVLNYQKIDAELKTSIDLEKSWPILNRELASKLNIDVEVERTKNRYIRYNTAIDEFVQTYLNNADFKTLIPLHSLNYLPVEETRILYVDRSCNDLVFKGGEIGFTPKLDFPTKGALVTSPKPNITIFYIFHESHADVCLELHNHLQKGTGTYYKGLYKFANIESHTEKTLAIKYKDENNPLPEIIEKLNNSNFNYENTYVAFYISPIAKFDEDKARKKVYYRVKEELLKRRIISQVIDFEKLKSKINNYQFELNNISLALLAKLEGKPWQLSTSSNRDLIIGVGAFKNVDENTNYVASAFSFNNSGSFKKFEYFTKSDTNLLAGSICDAIHQYANLEENPTKVVIHFYKEMSDKELKPIIQKMNRLNLDCPLYIININKTNSEDLIAFDNNWYNRLMPKSGTIINIGKKEYLLFNNTRYNDSEKHSEQEGYPFPIKLKISSPNNEEDLDNFEIKKLIEQVYQFSRLYWKSLRQQNVPITIKYPEMVAEIAPHFESGNIPPHGKEILWFL</sequence>
<dbReference type="SUPFAM" id="SSF53098">
    <property type="entry name" value="Ribonuclease H-like"/>
    <property type="match status" value="1"/>
</dbReference>
<proteinExistence type="inferred from homology"/>
<dbReference type="InterPro" id="IPR003165">
    <property type="entry name" value="Piwi"/>
</dbReference>